<proteinExistence type="predicted"/>
<gene>
    <name evidence="2" type="ORF">W59_38934</name>
</gene>
<protein>
    <submittedName>
        <fullName evidence="2">Site-specific recombinase</fullName>
    </submittedName>
</protein>
<dbReference type="EMBL" id="AJJH01000178">
    <property type="protein sequence ID" value="EID71810.1"/>
    <property type="molecule type" value="Genomic_DNA"/>
</dbReference>
<dbReference type="Proteomes" id="UP000006447">
    <property type="component" value="Unassembled WGS sequence"/>
</dbReference>
<comment type="caution">
    <text evidence="2">The sequence shown here is derived from an EMBL/GenBank/DDBJ whole genome shotgun (WGS) entry which is preliminary data.</text>
</comment>
<feature type="region of interest" description="Disordered" evidence="1">
    <location>
        <begin position="1"/>
        <end position="25"/>
    </location>
</feature>
<name>I0W5Z4_RHOOP</name>
<evidence type="ECO:0000313" key="3">
    <source>
        <dbReference type="Proteomes" id="UP000006447"/>
    </source>
</evidence>
<evidence type="ECO:0000256" key="1">
    <source>
        <dbReference type="SAM" id="MobiDB-lite"/>
    </source>
</evidence>
<dbReference type="AlphaFoldDB" id="I0W5Z4"/>
<sequence length="54" mass="5725">MSGDPFPAGTPRCGDGPLVTGTDSGIDEIPASVRDWLAQRDWVVDSDLLCPNHS</sequence>
<reference evidence="2 3" key="1">
    <citation type="journal article" date="2012" name="J. Bacteriol.">
        <title>Draft genome sequence of the nitrophenol-degrading actinomycete Rhodococcus imtechensis RKJ300.</title>
        <authorList>
            <person name="Vikram S."/>
            <person name="Kumar S."/>
            <person name="Subramanian S."/>
            <person name="Raghava G.P."/>
        </authorList>
    </citation>
    <scope>NUCLEOTIDE SEQUENCE [LARGE SCALE GENOMIC DNA]</scope>
    <source>
        <strain evidence="2 3">RKJ300</strain>
    </source>
</reference>
<organism evidence="2 3">
    <name type="scientific">Rhodococcus opacus RKJ300 = JCM 13270</name>
    <dbReference type="NCBI Taxonomy" id="1165867"/>
    <lineage>
        <taxon>Bacteria</taxon>
        <taxon>Bacillati</taxon>
        <taxon>Actinomycetota</taxon>
        <taxon>Actinomycetes</taxon>
        <taxon>Mycobacteriales</taxon>
        <taxon>Nocardiaceae</taxon>
        <taxon>Rhodococcus</taxon>
    </lineage>
</organism>
<accession>I0W5Z4</accession>
<dbReference type="RefSeq" id="WP_007301631.1">
    <property type="nucleotide sequence ID" value="NZ_AJJH01000178.1"/>
</dbReference>
<dbReference type="PATRIC" id="fig|1165867.3.peg.7983"/>
<evidence type="ECO:0000313" key="2">
    <source>
        <dbReference type="EMBL" id="EID71810.1"/>
    </source>
</evidence>